<evidence type="ECO:0000259" key="5">
    <source>
        <dbReference type="PROSITE" id="PS51096"/>
    </source>
</evidence>
<dbReference type="PROSITE" id="PS51096">
    <property type="entry name" value="PTS_EIIA_TYPE_4"/>
    <property type="match status" value="1"/>
</dbReference>
<keyword evidence="7" id="KW-1185">Reference proteome</keyword>
<proteinExistence type="predicted"/>
<dbReference type="PANTHER" id="PTHR10696:SF56">
    <property type="entry name" value="TAUD_TFDA-LIKE DOMAIN-CONTAINING PROTEIN"/>
    <property type="match status" value="1"/>
</dbReference>
<organism evidence="6 7">
    <name type="scientific">Pseudohalioglobus sediminis</name>
    <dbReference type="NCBI Taxonomy" id="2606449"/>
    <lineage>
        <taxon>Bacteria</taxon>
        <taxon>Pseudomonadati</taxon>
        <taxon>Pseudomonadota</taxon>
        <taxon>Gammaproteobacteria</taxon>
        <taxon>Cellvibrionales</taxon>
        <taxon>Halieaceae</taxon>
        <taxon>Pseudohalioglobus</taxon>
    </lineage>
</organism>
<dbReference type="InterPro" id="IPR009081">
    <property type="entry name" value="PP-bd_ACP"/>
</dbReference>
<evidence type="ECO:0000313" key="6">
    <source>
        <dbReference type="EMBL" id="KAA1192587.1"/>
    </source>
</evidence>
<dbReference type="SUPFAM" id="SSF47336">
    <property type="entry name" value="ACP-like"/>
    <property type="match status" value="1"/>
</dbReference>
<evidence type="ECO:0000259" key="4">
    <source>
        <dbReference type="PROSITE" id="PS50075"/>
    </source>
</evidence>
<name>A0A5B0X213_9GAMM</name>
<reference evidence="6 7" key="1">
    <citation type="submission" date="2019-09" db="EMBL/GenBank/DDBJ databases">
        <authorList>
            <person name="Chen X.-Y."/>
        </authorList>
    </citation>
    <scope>NUCLEOTIDE SEQUENCE [LARGE SCALE GENOMIC DNA]</scope>
    <source>
        <strain evidence="6 7">NY5</strain>
    </source>
</reference>
<keyword evidence="3" id="KW-0045">Antibiotic biosynthesis</keyword>
<comment type="caution">
    <text evidence="6">The sequence shown here is derived from an EMBL/GenBank/DDBJ whole genome shotgun (WGS) entry which is preliminary data.</text>
</comment>
<evidence type="ECO:0000256" key="1">
    <source>
        <dbReference type="ARBA" id="ARBA00001954"/>
    </source>
</evidence>
<dbReference type="Proteomes" id="UP000323708">
    <property type="component" value="Unassembled WGS sequence"/>
</dbReference>
<comment type="cofactor">
    <cofactor evidence="1">
        <name>Fe(2+)</name>
        <dbReference type="ChEBI" id="CHEBI:29033"/>
    </cofactor>
</comment>
<dbReference type="PANTHER" id="PTHR10696">
    <property type="entry name" value="GAMMA-BUTYROBETAINE HYDROXYLASE-RELATED"/>
    <property type="match status" value="1"/>
</dbReference>
<accession>A0A5B0X213</accession>
<evidence type="ECO:0000313" key="7">
    <source>
        <dbReference type="Proteomes" id="UP000323708"/>
    </source>
</evidence>
<dbReference type="InterPro" id="IPR050411">
    <property type="entry name" value="AlphaKG_dependent_hydroxylases"/>
</dbReference>
<dbReference type="InterPro" id="IPR004701">
    <property type="entry name" value="PTS_EIIA_man-typ"/>
</dbReference>
<dbReference type="AlphaFoldDB" id="A0A5B0X213"/>
<feature type="domain" description="Carrier" evidence="4">
    <location>
        <begin position="353"/>
        <end position="428"/>
    </location>
</feature>
<dbReference type="InterPro" id="IPR003819">
    <property type="entry name" value="TauD/TfdA-like"/>
</dbReference>
<dbReference type="GO" id="GO:0016020">
    <property type="term" value="C:membrane"/>
    <property type="evidence" value="ECO:0007669"/>
    <property type="project" value="InterPro"/>
</dbReference>
<protein>
    <submittedName>
        <fullName evidence="6">TauD/TfdA family dioxygenase</fullName>
    </submittedName>
</protein>
<dbReference type="PROSITE" id="PS50075">
    <property type="entry name" value="CARRIER"/>
    <property type="match status" value="1"/>
</dbReference>
<dbReference type="Pfam" id="PF00550">
    <property type="entry name" value="PP-binding"/>
    <property type="match status" value="1"/>
</dbReference>
<dbReference type="Gene3D" id="1.10.1200.10">
    <property type="entry name" value="ACP-like"/>
    <property type="match status" value="1"/>
</dbReference>
<dbReference type="Pfam" id="PF02668">
    <property type="entry name" value="TauD"/>
    <property type="match status" value="1"/>
</dbReference>
<keyword evidence="6" id="KW-0223">Dioxygenase</keyword>
<sequence length="431" mass="47766">MSDLNMCALDTATPGGPLQVCPAAGQEWHELLAANREELLQELSAHGAILFRGFAIRSAQDFEAFTGALVEKWMDYKDRASKRSLVAGKVYTSTDTPSGFRIQLHNESSFTSRWPGKIFFYCQKAAAQGGRTPIADSRKIYQTLPAELRAPFEEHGVMYVRNFGEGVGMDWRDVFQVETREELEQYCTEAAIQFTWLDQDRLRTIQTRPASLRHPLTNETVWFNHAMALHVSSLDQSLRDVLLRQHGEENLPHNTYYGNGQPIDDDTMGSIRQAYEGATTLFEWQAGDVLMLDNLLYAHGREAYSGERKVFAAMADPGSWSACGYALELPKSEPLTSVNVNASGLATAVQNQETVSALEDWFLDAVARELQLASVQGADNFVDMGGDSLSAVALLEDSCEKFGVEIDLDVFLSAETLDAILAALRAELEAN</sequence>
<dbReference type="EMBL" id="VTUX01000003">
    <property type="protein sequence ID" value="KAA1192587.1"/>
    <property type="molecule type" value="Genomic_DNA"/>
</dbReference>
<dbReference type="RefSeq" id="WP_149610870.1">
    <property type="nucleotide sequence ID" value="NZ_VTUX01000003.1"/>
</dbReference>
<dbReference type="GO" id="GO:0009401">
    <property type="term" value="P:phosphoenolpyruvate-dependent sugar phosphotransferase system"/>
    <property type="evidence" value="ECO:0007669"/>
    <property type="project" value="InterPro"/>
</dbReference>
<feature type="domain" description="PTS EIIA type-4" evidence="5">
    <location>
        <begin position="291"/>
        <end position="431"/>
    </location>
</feature>
<evidence type="ECO:0000256" key="2">
    <source>
        <dbReference type="ARBA" id="ARBA00023002"/>
    </source>
</evidence>
<dbReference type="SUPFAM" id="SSF51197">
    <property type="entry name" value="Clavaminate synthase-like"/>
    <property type="match status" value="1"/>
</dbReference>
<dbReference type="GO" id="GO:0016706">
    <property type="term" value="F:2-oxoglutarate-dependent dioxygenase activity"/>
    <property type="evidence" value="ECO:0007669"/>
    <property type="project" value="UniProtKB-ARBA"/>
</dbReference>
<gene>
    <name evidence="6" type="ORF">F0M18_07925</name>
</gene>
<dbReference type="InterPro" id="IPR042098">
    <property type="entry name" value="TauD-like_sf"/>
</dbReference>
<dbReference type="GO" id="GO:0017000">
    <property type="term" value="P:antibiotic biosynthetic process"/>
    <property type="evidence" value="ECO:0007669"/>
    <property type="project" value="UniProtKB-KW"/>
</dbReference>
<dbReference type="Gene3D" id="3.60.130.10">
    <property type="entry name" value="Clavaminate synthase-like"/>
    <property type="match status" value="1"/>
</dbReference>
<keyword evidence="2" id="KW-0560">Oxidoreductase</keyword>
<dbReference type="InterPro" id="IPR036736">
    <property type="entry name" value="ACP-like_sf"/>
</dbReference>
<evidence type="ECO:0000256" key="3">
    <source>
        <dbReference type="ARBA" id="ARBA00023194"/>
    </source>
</evidence>